<evidence type="ECO:0000313" key="7">
    <source>
        <dbReference type="EMBL" id="MPM70406.1"/>
    </source>
</evidence>
<gene>
    <name evidence="7" type="ORF">SDC9_117361</name>
</gene>
<feature type="transmembrane region" description="Helical" evidence="6">
    <location>
        <begin position="38"/>
        <end position="60"/>
    </location>
</feature>
<keyword evidence="4 6" id="KW-1133">Transmembrane helix</keyword>
<evidence type="ECO:0000256" key="3">
    <source>
        <dbReference type="ARBA" id="ARBA00022692"/>
    </source>
</evidence>
<dbReference type="AlphaFoldDB" id="A0A645BY13"/>
<accession>A0A645BY13</accession>
<evidence type="ECO:0000256" key="4">
    <source>
        <dbReference type="ARBA" id="ARBA00022989"/>
    </source>
</evidence>
<feature type="transmembrane region" description="Helical" evidence="6">
    <location>
        <begin position="157"/>
        <end position="179"/>
    </location>
</feature>
<evidence type="ECO:0000256" key="5">
    <source>
        <dbReference type="ARBA" id="ARBA00023136"/>
    </source>
</evidence>
<reference evidence="7" key="1">
    <citation type="submission" date="2019-08" db="EMBL/GenBank/DDBJ databases">
        <authorList>
            <person name="Kucharzyk K."/>
            <person name="Murdoch R.W."/>
            <person name="Higgins S."/>
            <person name="Loffler F."/>
        </authorList>
    </citation>
    <scope>NUCLEOTIDE SEQUENCE</scope>
</reference>
<dbReference type="PANTHER" id="PTHR40277">
    <property type="entry name" value="BLL5419 PROTEIN"/>
    <property type="match status" value="1"/>
</dbReference>
<keyword evidence="2" id="KW-1003">Cell membrane</keyword>
<proteinExistence type="predicted"/>
<protein>
    <recommendedName>
        <fullName evidence="8">Lysylphosphatidylglycerol synthase TM region</fullName>
    </recommendedName>
</protein>
<name>A0A645BY13_9ZZZZ</name>
<evidence type="ECO:0000256" key="2">
    <source>
        <dbReference type="ARBA" id="ARBA00022475"/>
    </source>
</evidence>
<dbReference type="PANTHER" id="PTHR40277:SF1">
    <property type="entry name" value="BLL5419 PROTEIN"/>
    <property type="match status" value="1"/>
</dbReference>
<feature type="transmembrane region" description="Helical" evidence="6">
    <location>
        <begin position="123"/>
        <end position="145"/>
    </location>
</feature>
<dbReference type="GO" id="GO:0005886">
    <property type="term" value="C:plasma membrane"/>
    <property type="evidence" value="ECO:0007669"/>
    <property type="project" value="UniProtKB-SubCell"/>
</dbReference>
<comment type="caution">
    <text evidence="7">The sequence shown here is derived from an EMBL/GenBank/DDBJ whole genome shotgun (WGS) entry which is preliminary data.</text>
</comment>
<keyword evidence="5 6" id="KW-0472">Membrane</keyword>
<evidence type="ECO:0000256" key="6">
    <source>
        <dbReference type="SAM" id="Phobius"/>
    </source>
</evidence>
<dbReference type="InterPro" id="IPR022791">
    <property type="entry name" value="L-PG_synthase/AglD"/>
</dbReference>
<keyword evidence="3 6" id="KW-0812">Transmembrane</keyword>
<sequence length="234" mass="26421">MASFYGLVLPSTAATDVVKWLLIDQRYPQIPKSKMLGSVFLDRIIGLSTYIFVGLVFILIAKSKGILIPDMVFYAILALVLGFIVFYVFIYFFDIKKAIFRFKIFKRFESVSELVNRENLPQIFKGMLVAIFSEFGWVLQMWFISWYFGANLSIFSILVYIPIISLILILPISIAGFGAREQLFLFFFLPVGGKAEGVLLTSAFSGILGILVSLLGGLVTLTPEFKKNKLKQSF</sequence>
<feature type="transmembrane region" description="Helical" evidence="6">
    <location>
        <begin position="72"/>
        <end position="93"/>
    </location>
</feature>
<comment type="subcellular location">
    <subcellularLocation>
        <location evidence="1">Cell membrane</location>
        <topology evidence="1">Multi-pass membrane protein</topology>
    </subcellularLocation>
</comment>
<organism evidence="7">
    <name type="scientific">bioreactor metagenome</name>
    <dbReference type="NCBI Taxonomy" id="1076179"/>
    <lineage>
        <taxon>unclassified sequences</taxon>
        <taxon>metagenomes</taxon>
        <taxon>ecological metagenomes</taxon>
    </lineage>
</organism>
<evidence type="ECO:0000256" key="1">
    <source>
        <dbReference type="ARBA" id="ARBA00004651"/>
    </source>
</evidence>
<dbReference type="EMBL" id="VSSQ01023455">
    <property type="protein sequence ID" value="MPM70406.1"/>
    <property type="molecule type" value="Genomic_DNA"/>
</dbReference>
<feature type="transmembrane region" description="Helical" evidence="6">
    <location>
        <begin position="199"/>
        <end position="221"/>
    </location>
</feature>
<dbReference type="Pfam" id="PF03706">
    <property type="entry name" value="LPG_synthase_TM"/>
    <property type="match status" value="1"/>
</dbReference>
<evidence type="ECO:0008006" key="8">
    <source>
        <dbReference type="Google" id="ProtNLM"/>
    </source>
</evidence>